<feature type="domain" description="HTH gntR-type" evidence="5">
    <location>
        <begin position="18"/>
        <end position="85"/>
    </location>
</feature>
<evidence type="ECO:0000256" key="2">
    <source>
        <dbReference type="ARBA" id="ARBA00023125"/>
    </source>
</evidence>
<dbReference type="SUPFAM" id="SSF48008">
    <property type="entry name" value="GntR ligand-binding domain-like"/>
    <property type="match status" value="1"/>
</dbReference>
<dbReference type="InterPro" id="IPR036388">
    <property type="entry name" value="WH-like_DNA-bd_sf"/>
</dbReference>
<dbReference type="SUPFAM" id="SSF46785">
    <property type="entry name" value="Winged helix' DNA-binding domain"/>
    <property type="match status" value="1"/>
</dbReference>
<evidence type="ECO:0000256" key="3">
    <source>
        <dbReference type="ARBA" id="ARBA00023163"/>
    </source>
</evidence>
<feature type="compositionally biased region" description="Polar residues" evidence="4">
    <location>
        <begin position="1"/>
        <end position="10"/>
    </location>
</feature>
<feature type="region of interest" description="Disordered" evidence="4">
    <location>
        <begin position="1"/>
        <end position="23"/>
    </location>
</feature>
<gene>
    <name evidence="6" type="ORF">B5V03_24565</name>
</gene>
<evidence type="ECO:0000256" key="1">
    <source>
        <dbReference type="ARBA" id="ARBA00023015"/>
    </source>
</evidence>
<dbReference type="InterPro" id="IPR036390">
    <property type="entry name" value="WH_DNA-bd_sf"/>
</dbReference>
<protein>
    <submittedName>
        <fullName evidence="6">GntR family transcriptional regulator</fullName>
    </submittedName>
</protein>
<dbReference type="GO" id="GO:0003677">
    <property type="term" value="F:DNA binding"/>
    <property type="evidence" value="ECO:0007669"/>
    <property type="project" value="UniProtKB-KW"/>
</dbReference>
<sequence length="315" mass="35115">MKQKSSASKSTVEKTPPSRLQRELSAGIVELIRSEGLAPGTRLAEVALAERLQVSRTPVRAALKLLARRKLVHAGESRGYFVADSAPALHKAPPKPSPDDTDRLFLAIARDRRAGRLPDEVSERDLMQRYDATRPVVQRVLTKLAEVAAVQRKPGHGWRFQPTLADTKARDESYRYRLLIEPAGLLEPGFQLDPAWAGEMRRRHQEMLAMPWSDTASIALYEMNAAFHEGLAAASGNRYLLVAVQQQNRLRRFGNYDWTFGHERVIVNCREHLAILDQLEAGQNEAAAALLRRHLEGAAKLKRSPANSNAPSKTA</sequence>
<dbReference type="SMART" id="SM00895">
    <property type="entry name" value="FCD"/>
    <property type="match status" value="1"/>
</dbReference>
<comment type="caution">
    <text evidence="6">The sequence shown here is derived from an EMBL/GenBank/DDBJ whole genome shotgun (WGS) entry which is preliminary data.</text>
</comment>
<dbReference type="Pfam" id="PF07729">
    <property type="entry name" value="FCD"/>
    <property type="match status" value="1"/>
</dbReference>
<evidence type="ECO:0000313" key="6">
    <source>
        <dbReference type="EMBL" id="RXT42740.1"/>
    </source>
</evidence>
<evidence type="ECO:0000256" key="4">
    <source>
        <dbReference type="SAM" id="MobiDB-lite"/>
    </source>
</evidence>
<proteinExistence type="predicted"/>
<evidence type="ECO:0000259" key="5">
    <source>
        <dbReference type="PROSITE" id="PS50949"/>
    </source>
</evidence>
<dbReference type="Proteomes" id="UP000290819">
    <property type="component" value="Unassembled WGS sequence"/>
</dbReference>
<dbReference type="InterPro" id="IPR011711">
    <property type="entry name" value="GntR_C"/>
</dbReference>
<dbReference type="CDD" id="cd07377">
    <property type="entry name" value="WHTH_GntR"/>
    <property type="match status" value="1"/>
</dbReference>
<dbReference type="Gene3D" id="1.20.120.530">
    <property type="entry name" value="GntR ligand-binding domain-like"/>
    <property type="match status" value="1"/>
</dbReference>
<accession>A0A4Q1UWT3</accession>
<dbReference type="AlphaFoldDB" id="A0A4Q1UWT3"/>
<dbReference type="PROSITE" id="PS50949">
    <property type="entry name" value="HTH_GNTR"/>
    <property type="match status" value="1"/>
</dbReference>
<name>A0A4Q1UWT3_9BRAD</name>
<dbReference type="OrthoDB" id="7005926at2"/>
<dbReference type="Gene3D" id="1.10.10.10">
    <property type="entry name" value="Winged helix-like DNA-binding domain superfamily/Winged helix DNA-binding domain"/>
    <property type="match status" value="2"/>
</dbReference>
<keyword evidence="1" id="KW-0805">Transcription regulation</keyword>
<organism evidence="6 7">
    <name type="scientific">Bradyrhizobium betae</name>
    <dbReference type="NCBI Taxonomy" id="244734"/>
    <lineage>
        <taxon>Bacteria</taxon>
        <taxon>Pseudomonadati</taxon>
        <taxon>Pseudomonadota</taxon>
        <taxon>Alphaproteobacteria</taxon>
        <taxon>Hyphomicrobiales</taxon>
        <taxon>Nitrobacteraceae</taxon>
        <taxon>Bradyrhizobium</taxon>
    </lineage>
</organism>
<reference evidence="6 7" key="1">
    <citation type="submission" date="2017-03" db="EMBL/GenBank/DDBJ databases">
        <authorList>
            <person name="Safronova V.I."/>
            <person name="Sazanova A.L."/>
            <person name="Chirak E.R."/>
        </authorList>
    </citation>
    <scope>NUCLEOTIDE SEQUENCE [LARGE SCALE GENOMIC DNA]</scope>
    <source>
        <strain evidence="6 7">Opo-243</strain>
    </source>
</reference>
<keyword evidence="2" id="KW-0238">DNA-binding</keyword>
<keyword evidence="3" id="KW-0804">Transcription</keyword>
<evidence type="ECO:0000313" key="7">
    <source>
        <dbReference type="Proteomes" id="UP000290819"/>
    </source>
</evidence>
<dbReference type="PANTHER" id="PTHR43537">
    <property type="entry name" value="TRANSCRIPTIONAL REGULATOR, GNTR FAMILY"/>
    <property type="match status" value="1"/>
</dbReference>
<keyword evidence="7" id="KW-1185">Reference proteome</keyword>
<dbReference type="Pfam" id="PF00392">
    <property type="entry name" value="GntR"/>
    <property type="match status" value="1"/>
</dbReference>
<dbReference type="SMART" id="SM00345">
    <property type="entry name" value="HTH_GNTR"/>
    <property type="match status" value="2"/>
</dbReference>
<dbReference type="GO" id="GO:0003700">
    <property type="term" value="F:DNA-binding transcription factor activity"/>
    <property type="evidence" value="ECO:0007669"/>
    <property type="project" value="InterPro"/>
</dbReference>
<dbReference type="PANTHER" id="PTHR43537:SF5">
    <property type="entry name" value="UXU OPERON TRANSCRIPTIONAL REGULATOR"/>
    <property type="match status" value="1"/>
</dbReference>
<dbReference type="InterPro" id="IPR000524">
    <property type="entry name" value="Tscrpt_reg_HTH_GntR"/>
</dbReference>
<dbReference type="InterPro" id="IPR008920">
    <property type="entry name" value="TF_FadR/GntR_C"/>
</dbReference>
<dbReference type="EMBL" id="MZXW01000033">
    <property type="protein sequence ID" value="RXT42740.1"/>
    <property type="molecule type" value="Genomic_DNA"/>
</dbReference>